<keyword evidence="1" id="KW-0812">Transmembrane</keyword>
<dbReference type="AlphaFoldDB" id="A0A1I6U4Y6"/>
<feature type="transmembrane region" description="Helical" evidence="1">
    <location>
        <begin position="212"/>
        <end position="232"/>
    </location>
</feature>
<feature type="transmembrane region" description="Helical" evidence="1">
    <location>
        <begin position="30"/>
        <end position="52"/>
    </location>
</feature>
<proteinExistence type="predicted"/>
<sequence length="238" mass="26993">MSNLGVLLQHEWKLKAKRREKRGKIKMPRVWLYVYSGIVVALVVILATYLGWKGQTRFVQIWNFNWGMLFWAIGIAVQNIKREWSNETVGWWLALPYSRGNLISAKFIASLLRWAKTLALVYLGLFAFMTYVMLLEGDGAKIPDTLVTGVEWYVIVLSLSPFVISLGTVSALLRRSTLQPIFPLIWGVGNLIINAVAALFLLTPLTLGTKCIFILISWVITLGLLRLAVHLLERHVVI</sequence>
<keyword evidence="1" id="KW-1133">Transmembrane helix</keyword>
<dbReference type="EMBL" id="FPAA01000013">
    <property type="protein sequence ID" value="SFS96438.1"/>
    <property type="molecule type" value="Genomic_DNA"/>
</dbReference>
<dbReference type="RefSeq" id="WP_091838937.1">
    <property type="nucleotide sequence ID" value="NZ_FPAA01000013.1"/>
</dbReference>
<gene>
    <name evidence="2" type="ORF">SAMN05444972_11373</name>
</gene>
<feature type="transmembrane region" description="Helical" evidence="1">
    <location>
        <begin position="185"/>
        <end position="206"/>
    </location>
</feature>
<dbReference type="GO" id="GO:0140359">
    <property type="term" value="F:ABC-type transporter activity"/>
    <property type="evidence" value="ECO:0007669"/>
    <property type="project" value="InterPro"/>
</dbReference>
<feature type="transmembrane region" description="Helical" evidence="1">
    <location>
        <begin position="152"/>
        <end position="173"/>
    </location>
</feature>
<evidence type="ECO:0000313" key="2">
    <source>
        <dbReference type="EMBL" id="SFS96438.1"/>
    </source>
</evidence>
<dbReference type="OrthoDB" id="2373063at2"/>
<feature type="transmembrane region" description="Helical" evidence="1">
    <location>
        <begin position="58"/>
        <end position="77"/>
    </location>
</feature>
<keyword evidence="1" id="KW-0472">Membrane</keyword>
<evidence type="ECO:0000256" key="1">
    <source>
        <dbReference type="SAM" id="Phobius"/>
    </source>
</evidence>
<name>A0A1I6U4Y6_9BACL</name>
<dbReference type="Pfam" id="PF12679">
    <property type="entry name" value="ABC2_membrane_2"/>
    <property type="match status" value="1"/>
</dbReference>
<accession>A0A1I6U4Y6</accession>
<feature type="transmembrane region" description="Helical" evidence="1">
    <location>
        <begin position="114"/>
        <end position="132"/>
    </location>
</feature>
<dbReference type="GO" id="GO:0005886">
    <property type="term" value="C:plasma membrane"/>
    <property type="evidence" value="ECO:0007669"/>
    <property type="project" value="UniProtKB-SubCell"/>
</dbReference>
<evidence type="ECO:0000313" key="3">
    <source>
        <dbReference type="Proteomes" id="UP000198660"/>
    </source>
</evidence>
<organism evidence="2 3">
    <name type="scientific">Marininema halotolerans</name>
    <dbReference type="NCBI Taxonomy" id="1155944"/>
    <lineage>
        <taxon>Bacteria</taxon>
        <taxon>Bacillati</taxon>
        <taxon>Bacillota</taxon>
        <taxon>Bacilli</taxon>
        <taxon>Bacillales</taxon>
        <taxon>Thermoactinomycetaceae</taxon>
        <taxon>Marininema</taxon>
    </lineage>
</organism>
<dbReference type="Proteomes" id="UP000198660">
    <property type="component" value="Unassembled WGS sequence"/>
</dbReference>
<keyword evidence="3" id="KW-1185">Reference proteome</keyword>
<protein>
    <submittedName>
        <fullName evidence="2">ABC-2 type transport system permease protein</fullName>
    </submittedName>
</protein>
<reference evidence="3" key="1">
    <citation type="submission" date="2016-10" db="EMBL/GenBank/DDBJ databases">
        <authorList>
            <person name="Varghese N."/>
            <person name="Submissions S."/>
        </authorList>
    </citation>
    <scope>NUCLEOTIDE SEQUENCE [LARGE SCALE GENOMIC DNA]</scope>
    <source>
        <strain evidence="3">DSM 45789</strain>
    </source>
</reference>